<evidence type="ECO:0000313" key="2">
    <source>
        <dbReference type="EMBL" id="KAJ0201592.1"/>
    </source>
</evidence>
<keyword evidence="1" id="KW-0812">Transmembrane</keyword>
<dbReference type="EMBL" id="NBSK02000006">
    <property type="protein sequence ID" value="KAJ0201592.1"/>
    <property type="molecule type" value="Genomic_DNA"/>
</dbReference>
<comment type="caution">
    <text evidence="2">The sequence shown here is derived from an EMBL/GenBank/DDBJ whole genome shotgun (WGS) entry which is preliminary data.</text>
</comment>
<accession>A0A9R1V7A3</accession>
<dbReference type="PANTHER" id="PTHR35307">
    <property type="entry name" value="PROTEIN, PUTATIVE-RELATED"/>
    <property type="match status" value="1"/>
</dbReference>
<proteinExistence type="predicted"/>
<dbReference type="AlphaFoldDB" id="A0A9R1V7A3"/>
<feature type="transmembrane region" description="Helical" evidence="1">
    <location>
        <begin position="413"/>
        <end position="435"/>
    </location>
</feature>
<feature type="transmembrane region" description="Helical" evidence="1">
    <location>
        <begin position="152"/>
        <end position="177"/>
    </location>
</feature>
<name>A0A9R1V7A3_LACSA</name>
<keyword evidence="1" id="KW-1133">Transmembrane helix</keyword>
<feature type="transmembrane region" description="Helical" evidence="1">
    <location>
        <begin position="197"/>
        <end position="218"/>
    </location>
</feature>
<feature type="transmembrane region" description="Helical" evidence="1">
    <location>
        <begin position="85"/>
        <end position="102"/>
    </location>
</feature>
<feature type="transmembrane region" description="Helical" evidence="1">
    <location>
        <begin position="53"/>
        <end position="73"/>
    </location>
</feature>
<reference evidence="2 3" key="1">
    <citation type="journal article" date="2017" name="Nat. Commun.">
        <title>Genome assembly with in vitro proximity ligation data and whole-genome triplication in lettuce.</title>
        <authorList>
            <person name="Reyes-Chin-Wo S."/>
            <person name="Wang Z."/>
            <person name="Yang X."/>
            <person name="Kozik A."/>
            <person name="Arikit S."/>
            <person name="Song C."/>
            <person name="Xia L."/>
            <person name="Froenicke L."/>
            <person name="Lavelle D.O."/>
            <person name="Truco M.J."/>
            <person name="Xia R."/>
            <person name="Zhu S."/>
            <person name="Xu C."/>
            <person name="Xu H."/>
            <person name="Xu X."/>
            <person name="Cox K."/>
            <person name="Korf I."/>
            <person name="Meyers B.C."/>
            <person name="Michelmore R.W."/>
        </authorList>
    </citation>
    <scope>NUCLEOTIDE SEQUENCE [LARGE SCALE GENOMIC DNA]</scope>
    <source>
        <strain evidence="3">cv. Salinas</strain>
        <tissue evidence="2">Seedlings</tissue>
    </source>
</reference>
<dbReference type="Proteomes" id="UP000235145">
    <property type="component" value="Unassembled WGS sequence"/>
</dbReference>
<keyword evidence="1" id="KW-0472">Membrane</keyword>
<feature type="transmembrane region" description="Helical" evidence="1">
    <location>
        <begin position="317"/>
        <end position="340"/>
    </location>
</feature>
<keyword evidence="3" id="KW-1185">Reference proteome</keyword>
<feature type="transmembrane region" description="Helical" evidence="1">
    <location>
        <begin position="269"/>
        <end position="297"/>
    </location>
</feature>
<gene>
    <name evidence="2" type="ORF">LSAT_V11C600311810</name>
</gene>
<sequence>MIMDIYGRSEHDPEFKVLEASCPNITTEYLSSLWNLVYQSRQQNQYSKPMPWIGMYIALASLLCVLAMVADLLHGLRNRKLWFPCKYFTLNAASLTVIGVAIKLPMDLTTLMPGAIDQATKLGSMSFMCTMMANLLPSLATMNDKELVSNMIAVVVLVISLVVNFCIQLDTGILFYISEGAFFSYKTPFLFKFSYVAGWVVPILMLLIIYACSSLAILKSKQILESKYQTANQTALKDLVLPDGRLTVAKLKEYVTKYWIMAGTGSPQFLTVCSISTSASGVICAASTGFFISLMIYRFPRVGHQEDYKSDYKWSMVVIFVIQSIGVILGTIAPLARCFATLSFDLSIKWIWKHVKICEVESYRTQKLYDWKYSFIPFLSGGRKCKIVIQHLKIQSIILCVGFQKTVLVACKMINMITILFMIFVLFCRSCWKWLKAIMFSTSCHTLGEQPNEHLGKDEDLRGYVLQLHEDLQFTEKTLKRFLKSVNRLILKAEKQPPKNLMKLLSKSHGFEGLAKFNSNHVPSLLPKEYVNCWSLPLVTLTSIAMSLPNIEKDMVDCLLNGVSEALLYVTLVEESLNASDHDHVSIQKAAETLWVDVEVYHKWLGTKLPSPKSKVNTPREILQWLRDKAKRKVNKVESMDIRSRSYGSKYMSICANSMYRIAETILLNYHDNIEQVSQDKLFAHVSSMIADIIAACVTNLPQVILMKCRESVIEKREASVQAAAQLLGETAEIIITLQEHELPRLNPDELAFIDKWSGGDDGCVGTESNGDETWLKKEEKAKKKTAKLFVVDKAQKKRLERKPGLEAKRKKRMLRNQGLEGGRKVVKLTGAEIGRLVFIFSLIFFDIISLAGKEFGIVHIA</sequence>
<evidence type="ECO:0000256" key="1">
    <source>
        <dbReference type="SAM" id="Phobius"/>
    </source>
</evidence>
<protein>
    <submittedName>
        <fullName evidence="2">Uncharacterized protein</fullName>
    </submittedName>
</protein>
<organism evidence="2 3">
    <name type="scientific">Lactuca sativa</name>
    <name type="common">Garden lettuce</name>
    <dbReference type="NCBI Taxonomy" id="4236"/>
    <lineage>
        <taxon>Eukaryota</taxon>
        <taxon>Viridiplantae</taxon>
        <taxon>Streptophyta</taxon>
        <taxon>Embryophyta</taxon>
        <taxon>Tracheophyta</taxon>
        <taxon>Spermatophyta</taxon>
        <taxon>Magnoliopsida</taxon>
        <taxon>eudicotyledons</taxon>
        <taxon>Gunneridae</taxon>
        <taxon>Pentapetalae</taxon>
        <taxon>asterids</taxon>
        <taxon>campanulids</taxon>
        <taxon>Asterales</taxon>
        <taxon>Asteraceae</taxon>
        <taxon>Cichorioideae</taxon>
        <taxon>Cichorieae</taxon>
        <taxon>Lactucinae</taxon>
        <taxon>Lactuca</taxon>
    </lineage>
</organism>
<dbReference type="PANTHER" id="PTHR35307:SF6">
    <property type="entry name" value="TRANSMEMBRANE PROTEIN"/>
    <property type="match status" value="1"/>
</dbReference>
<feature type="transmembrane region" description="Helical" evidence="1">
    <location>
        <begin position="122"/>
        <end position="140"/>
    </location>
</feature>
<evidence type="ECO:0000313" key="3">
    <source>
        <dbReference type="Proteomes" id="UP000235145"/>
    </source>
</evidence>